<dbReference type="AlphaFoldDB" id="A0A084T151"/>
<dbReference type="GO" id="GO:0008324">
    <property type="term" value="F:monoatomic cation transmembrane transporter activity"/>
    <property type="evidence" value="ECO:0007669"/>
    <property type="project" value="InterPro"/>
</dbReference>
<evidence type="ECO:0000256" key="4">
    <source>
        <dbReference type="ARBA" id="ARBA00022692"/>
    </source>
</evidence>
<evidence type="ECO:0000256" key="1">
    <source>
        <dbReference type="ARBA" id="ARBA00004651"/>
    </source>
</evidence>
<dbReference type="PANTHER" id="PTHR34584">
    <property type="entry name" value="NA(+)/H(+) ANTIPORTER SUBUNIT E1"/>
    <property type="match status" value="1"/>
</dbReference>
<keyword evidence="4 7" id="KW-0812">Transmembrane</keyword>
<evidence type="ECO:0000256" key="6">
    <source>
        <dbReference type="ARBA" id="ARBA00023136"/>
    </source>
</evidence>
<dbReference type="EMBL" id="JPMI01000011">
    <property type="protein sequence ID" value="KFA94436.1"/>
    <property type="molecule type" value="Genomic_DNA"/>
</dbReference>
<evidence type="ECO:0000256" key="5">
    <source>
        <dbReference type="ARBA" id="ARBA00022989"/>
    </source>
</evidence>
<evidence type="ECO:0000256" key="7">
    <source>
        <dbReference type="SAM" id="Phobius"/>
    </source>
</evidence>
<name>A0A084T151_9BACT</name>
<dbReference type="InterPro" id="IPR002758">
    <property type="entry name" value="Cation_antiport_E"/>
</dbReference>
<keyword evidence="6 7" id="KW-0472">Membrane</keyword>
<evidence type="ECO:0000313" key="9">
    <source>
        <dbReference type="Proteomes" id="UP000028547"/>
    </source>
</evidence>
<dbReference type="PANTHER" id="PTHR34584:SF1">
    <property type="entry name" value="NA(+)_H(+) ANTIPORTER SUBUNIT E1"/>
    <property type="match status" value="1"/>
</dbReference>
<sequence>MSTFLWNLVLAFLWAVMLDDITPTNLAIGFGVGLLLLGFSTSQHGASPYAMKWLCVGHLLALILWNVLSANWRLAHEIMTPGVNNQPAIYAYEMEARTDMEVTLLALIVTFSPGTMGLEVSPDGRLLYVHVMFTTTRERFTRDIREHVERPLLKVLR</sequence>
<gene>
    <name evidence="8" type="ORF">Q664_02595</name>
</gene>
<reference evidence="8 9" key="1">
    <citation type="submission" date="2014-07" db="EMBL/GenBank/DDBJ databases">
        <title>Draft Genome Sequence of Gephyronic Acid Producer, Cystobacter violaceus Strain Cb vi76.</title>
        <authorList>
            <person name="Stevens D.C."/>
            <person name="Young J."/>
            <person name="Carmichael R."/>
            <person name="Tan J."/>
            <person name="Taylor R.E."/>
        </authorList>
    </citation>
    <scope>NUCLEOTIDE SEQUENCE [LARGE SCALE GENOMIC DNA]</scope>
    <source>
        <strain evidence="8 9">Cb vi76</strain>
    </source>
</reference>
<proteinExistence type="inferred from homology"/>
<keyword evidence="3" id="KW-1003">Cell membrane</keyword>
<dbReference type="Proteomes" id="UP000028547">
    <property type="component" value="Unassembled WGS sequence"/>
</dbReference>
<evidence type="ECO:0000256" key="2">
    <source>
        <dbReference type="ARBA" id="ARBA00006228"/>
    </source>
</evidence>
<feature type="transmembrane region" description="Helical" evidence="7">
    <location>
        <begin position="50"/>
        <end position="68"/>
    </location>
</feature>
<dbReference type="RefSeq" id="WP_043389546.1">
    <property type="nucleotide sequence ID" value="NZ_JPMI01000011.1"/>
</dbReference>
<comment type="caution">
    <text evidence="8">The sequence shown here is derived from an EMBL/GenBank/DDBJ whole genome shotgun (WGS) entry which is preliminary data.</text>
</comment>
<organism evidence="8 9">
    <name type="scientific">Archangium violaceum Cb vi76</name>
    <dbReference type="NCBI Taxonomy" id="1406225"/>
    <lineage>
        <taxon>Bacteria</taxon>
        <taxon>Pseudomonadati</taxon>
        <taxon>Myxococcota</taxon>
        <taxon>Myxococcia</taxon>
        <taxon>Myxococcales</taxon>
        <taxon>Cystobacterineae</taxon>
        <taxon>Archangiaceae</taxon>
        <taxon>Archangium</taxon>
    </lineage>
</organism>
<evidence type="ECO:0000256" key="3">
    <source>
        <dbReference type="ARBA" id="ARBA00022475"/>
    </source>
</evidence>
<protein>
    <submittedName>
        <fullName evidence="8">Sodium:proton antiporter</fullName>
    </submittedName>
</protein>
<dbReference type="GO" id="GO:0005886">
    <property type="term" value="C:plasma membrane"/>
    <property type="evidence" value="ECO:0007669"/>
    <property type="project" value="UniProtKB-SubCell"/>
</dbReference>
<comment type="similarity">
    <text evidence="2">Belongs to the CPA3 antiporters (TC 2.A.63) subunit E family.</text>
</comment>
<keyword evidence="5 7" id="KW-1133">Transmembrane helix</keyword>
<dbReference type="PIRSF" id="PIRSF019239">
    <property type="entry name" value="MrpE"/>
    <property type="match status" value="1"/>
</dbReference>
<comment type="subcellular location">
    <subcellularLocation>
        <location evidence="1">Cell membrane</location>
        <topology evidence="1">Multi-pass membrane protein</topology>
    </subcellularLocation>
</comment>
<dbReference type="Pfam" id="PF01899">
    <property type="entry name" value="MNHE"/>
    <property type="match status" value="1"/>
</dbReference>
<evidence type="ECO:0000313" key="8">
    <source>
        <dbReference type="EMBL" id="KFA94436.1"/>
    </source>
</evidence>
<accession>A0A084T151</accession>